<name>A0A5A7U2A2_CUCMM</name>
<dbReference type="GO" id="GO:0003676">
    <property type="term" value="F:nucleic acid binding"/>
    <property type="evidence" value="ECO:0007669"/>
    <property type="project" value="InterPro"/>
</dbReference>
<sequence>MSYNMHKKEKSLNKLHGMLKTAELNIKSSFEDLMIRKGKNPKKREQYQGTKPKSPKEGEYYHCKEIGHWKRNCPLYLEELKKNKGSVPSTSSVFVIEDYEVVGRWLKVKWINESGIEQELLH</sequence>
<dbReference type="EMBL" id="SSTE01013041">
    <property type="protein sequence ID" value="KAA0047785.1"/>
    <property type="molecule type" value="Genomic_DNA"/>
</dbReference>
<dbReference type="OrthoDB" id="1920930at2759"/>
<feature type="domain" description="CCHC-type" evidence="2">
    <location>
        <begin position="61"/>
        <end position="74"/>
    </location>
</feature>
<dbReference type="Gene3D" id="4.10.60.10">
    <property type="entry name" value="Zinc finger, CCHC-type"/>
    <property type="match status" value="1"/>
</dbReference>
<protein>
    <submittedName>
        <fullName evidence="3">Retrotransposon protein</fullName>
    </submittedName>
</protein>
<dbReference type="SUPFAM" id="SSF57756">
    <property type="entry name" value="Retrovirus zinc finger-like domains"/>
    <property type="match status" value="1"/>
</dbReference>
<comment type="caution">
    <text evidence="3">The sequence shown here is derived from an EMBL/GenBank/DDBJ whole genome shotgun (WGS) entry which is preliminary data.</text>
</comment>
<dbReference type="InterPro" id="IPR036875">
    <property type="entry name" value="Znf_CCHC_sf"/>
</dbReference>
<evidence type="ECO:0000256" key="1">
    <source>
        <dbReference type="SAM" id="MobiDB-lite"/>
    </source>
</evidence>
<proteinExistence type="predicted"/>
<evidence type="ECO:0000259" key="2">
    <source>
        <dbReference type="Pfam" id="PF00098"/>
    </source>
</evidence>
<gene>
    <name evidence="3" type="ORF">E6C27_scaffold133G00230</name>
</gene>
<evidence type="ECO:0000313" key="3">
    <source>
        <dbReference type="EMBL" id="KAA0047785.1"/>
    </source>
</evidence>
<accession>A0A5A7U2A2</accession>
<dbReference type="InterPro" id="IPR001878">
    <property type="entry name" value="Znf_CCHC"/>
</dbReference>
<organism evidence="3 4">
    <name type="scientific">Cucumis melo var. makuwa</name>
    <name type="common">Oriental melon</name>
    <dbReference type="NCBI Taxonomy" id="1194695"/>
    <lineage>
        <taxon>Eukaryota</taxon>
        <taxon>Viridiplantae</taxon>
        <taxon>Streptophyta</taxon>
        <taxon>Embryophyta</taxon>
        <taxon>Tracheophyta</taxon>
        <taxon>Spermatophyta</taxon>
        <taxon>Magnoliopsida</taxon>
        <taxon>eudicotyledons</taxon>
        <taxon>Gunneridae</taxon>
        <taxon>Pentapetalae</taxon>
        <taxon>rosids</taxon>
        <taxon>fabids</taxon>
        <taxon>Cucurbitales</taxon>
        <taxon>Cucurbitaceae</taxon>
        <taxon>Benincaseae</taxon>
        <taxon>Cucumis</taxon>
    </lineage>
</organism>
<dbReference type="AlphaFoldDB" id="A0A5A7U2A2"/>
<feature type="region of interest" description="Disordered" evidence="1">
    <location>
        <begin position="37"/>
        <end position="58"/>
    </location>
</feature>
<dbReference type="Pfam" id="PF00098">
    <property type="entry name" value="zf-CCHC"/>
    <property type="match status" value="1"/>
</dbReference>
<dbReference type="GO" id="GO:0008270">
    <property type="term" value="F:zinc ion binding"/>
    <property type="evidence" value="ECO:0007669"/>
    <property type="project" value="InterPro"/>
</dbReference>
<reference evidence="3 4" key="1">
    <citation type="submission" date="2019-08" db="EMBL/GenBank/DDBJ databases">
        <title>Draft genome sequences of two oriental melons (Cucumis melo L. var makuwa).</title>
        <authorList>
            <person name="Kwon S.-Y."/>
        </authorList>
    </citation>
    <scope>NUCLEOTIDE SEQUENCE [LARGE SCALE GENOMIC DNA]</scope>
    <source>
        <strain evidence="4">cv. SW 3</strain>
        <tissue evidence="3">Leaf</tissue>
    </source>
</reference>
<dbReference type="Proteomes" id="UP000321393">
    <property type="component" value="Unassembled WGS sequence"/>
</dbReference>
<evidence type="ECO:0000313" key="4">
    <source>
        <dbReference type="Proteomes" id="UP000321393"/>
    </source>
</evidence>